<dbReference type="AlphaFoldDB" id="D6Z6W8"/>
<dbReference type="PROSITE" id="PS51257">
    <property type="entry name" value="PROKAR_LIPOPROTEIN"/>
    <property type="match status" value="1"/>
</dbReference>
<dbReference type="KEGG" id="dak:DaAHT2_2290"/>
<accession>D6Z6W8</accession>
<dbReference type="Proteomes" id="UP000001508">
    <property type="component" value="Chromosome"/>
</dbReference>
<proteinExistence type="predicted"/>
<dbReference type="RefSeq" id="WP_013164469.1">
    <property type="nucleotide sequence ID" value="NC_014216.1"/>
</dbReference>
<name>D6Z6W8_DESAT</name>
<gene>
    <name evidence="1" type="ordered locus">DaAHT2_2290</name>
</gene>
<dbReference type="OrthoDB" id="5431798at2"/>
<evidence type="ECO:0008006" key="3">
    <source>
        <dbReference type="Google" id="ProtNLM"/>
    </source>
</evidence>
<dbReference type="InParanoid" id="D6Z6W8"/>
<keyword evidence="2" id="KW-1185">Reference proteome</keyword>
<dbReference type="STRING" id="589865.DaAHT2_2290"/>
<evidence type="ECO:0000313" key="2">
    <source>
        <dbReference type="Proteomes" id="UP000001508"/>
    </source>
</evidence>
<dbReference type="EMBL" id="CP001940">
    <property type="protein sequence ID" value="ADH86955.1"/>
    <property type="molecule type" value="Genomic_DNA"/>
</dbReference>
<organism evidence="1 2">
    <name type="scientific">Desulfurivibrio alkaliphilus (strain DSM 19089 / UNIQEM U267 / AHT2)</name>
    <dbReference type="NCBI Taxonomy" id="589865"/>
    <lineage>
        <taxon>Bacteria</taxon>
        <taxon>Pseudomonadati</taxon>
        <taxon>Thermodesulfobacteriota</taxon>
        <taxon>Desulfobulbia</taxon>
        <taxon>Desulfobulbales</taxon>
        <taxon>Desulfobulbaceae</taxon>
        <taxon>Desulfurivibrio</taxon>
    </lineage>
</organism>
<reference evidence="2" key="1">
    <citation type="submission" date="2010-02" db="EMBL/GenBank/DDBJ databases">
        <title>Complete sequence of Desulfurivibrio alkaliphilus AHT2.</title>
        <authorList>
            <consortium name="US DOE Joint Genome Institute"/>
            <person name="Pitluck S."/>
            <person name="Chertkov O."/>
            <person name="Detter J.C."/>
            <person name="Han C."/>
            <person name="Tapia R."/>
            <person name="Larimer F."/>
            <person name="Land M."/>
            <person name="Hauser L."/>
            <person name="Kyrpides N."/>
            <person name="Mikhailova N."/>
            <person name="Sorokin D.Y."/>
            <person name="Muyzer G."/>
            <person name="Woyke T."/>
        </authorList>
    </citation>
    <scope>NUCLEOTIDE SEQUENCE [LARGE SCALE GENOMIC DNA]</scope>
    <source>
        <strain evidence="2">DSM 19089 / UNIQEM U267 / AHT2</strain>
    </source>
</reference>
<sequence length="134" mass="15319">MPAVYRRTLTLGLIMLILLTVAACAGRTHQVRHLASDVGMLERGDHQEEVLAMMGPPDQRRTLADGGAQLIYLEHRKSRMKRSLLFRWLGHEDFHLAVVTLHDGRVSNLVYRLLSPEEFRNYRTDLSKVPDFGP</sequence>
<protein>
    <recommendedName>
        <fullName evidence="3">Lipoprotein SmpA/OmlA domain-containing protein</fullName>
    </recommendedName>
</protein>
<dbReference type="HOGENOM" id="CLU_1892820_0_0_7"/>
<evidence type="ECO:0000313" key="1">
    <source>
        <dbReference type="EMBL" id="ADH86955.1"/>
    </source>
</evidence>